<evidence type="ECO:0008006" key="4">
    <source>
        <dbReference type="Google" id="ProtNLM"/>
    </source>
</evidence>
<evidence type="ECO:0000256" key="1">
    <source>
        <dbReference type="SAM" id="Phobius"/>
    </source>
</evidence>
<dbReference type="KEGG" id="maic:MAIC_12960"/>
<dbReference type="Proteomes" id="UP000467327">
    <property type="component" value="Chromosome"/>
</dbReference>
<dbReference type="AlphaFoldDB" id="A0AAD1HJE6"/>
<dbReference type="EMBL" id="AP022561">
    <property type="protein sequence ID" value="BBX06493.1"/>
    <property type="molecule type" value="Genomic_DNA"/>
</dbReference>
<accession>A0AAD1HJE6</accession>
<name>A0AAD1HJE6_9MYCO</name>
<feature type="transmembrane region" description="Helical" evidence="1">
    <location>
        <begin position="72"/>
        <end position="92"/>
    </location>
</feature>
<proteinExistence type="predicted"/>
<sequence length="184" mass="19472">MAMHAGENAMTEPTAGIGVDDGERAAVLTERAPGRLASYLAVGLGVCVCIVNLALAVRLWKALFVRASSGSLLFALIIVSFFLGAFLIAYGTTLGRSRTTDGRGLWYTSAVVALLIGVGALALTVWAASIVDPVKPLPDTPKSCIDLYQQALPIHKASPNFRFPASEPDQRRCDINSLLKTAAK</sequence>
<keyword evidence="1" id="KW-1133">Transmembrane helix</keyword>
<keyword evidence="3" id="KW-1185">Reference proteome</keyword>
<gene>
    <name evidence="2" type="ORF">MAIC_12960</name>
</gene>
<organism evidence="2 3">
    <name type="scientific">Mycolicibacterium aichiense</name>
    <dbReference type="NCBI Taxonomy" id="1799"/>
    <lineage>
        <taxon>Bacteria</taxon>
        <taxon>Bacillati</taxon>
        <taxon>Actinomycetota</taxon>
        <taxon>Actinomycetes</taxon>
        <taxon>Mycobacteriales</taxon>
        <taxon>Mycobacteriaceae</taxon>
        <taxon>Mycolicibacterium</taxon>
    </lineage>
</organism>
<protein>
    <recommendedName>
        <fullName evidence="4">Transmembrane protein</fullName>
    </recommendedName>
</protein>
<keyword evidence="1" id="KW-0812">Transmembrane</keyword>
<reference evidence="2 3" key="1">
    <citation type="journal article" date="2019" name="Emerg. Microbes Infect.">
        <title>Comprehensive subspecies identification of 175 nontuberculous mycobacteria species based on 7547 genomic profiles.</title>
        <authorList>
            <person name="Matsumoto Y."/>
            <person name="Kinjo T."/>
            <person name="Motooka D."/>
            <person name="Nabeya D."/>
            <person name="Jung N."/>
            <person name="Uechi K."/>
            <person name="Horii T."/>
            <person name="Iida T."/>
            <person name="Fujita J."/>
            <person name="Nakamura S."/>
        </authorList>
    </citation>
    <scope>NUCLEOTIDE SEQUENCE [LARGE SCALE GENOMIC DNA]</scope>
    <source>
        <strain evidence="2 3">JCM 6376</strain>
    </source>
</reference>
<feature type="transmembrane region" description="Helical" evidence="1">
    <location>
        <begin position="104"/>
        <end position="128"/>
    </location>
</feature>
<evidence type="ECO:0000313" key="3">
    <source>
        <dbReference type="Proteomes" id="UP000467327"/>
    </source>
</evidence>
<evidence type="ECO:0000313" key="2">
    <source>
        <dbReference type="EMBL" id="BBX06493.1"/>
    </source>
</evidence>
<keyword evidence="1" id="KW-0472">Membrane</keyword>
<feature type="transmembrane region" description="Helical" evidence="1">
    <location>
        <begin position="36"/>
        <end position="60"/>
    </location>
</feature>